<organism evidence="2 3">
    <name type="scientific">Saccharomonospora piscinae</name>
    <dbReference type="NCBI Taxonomy" id="687388"/>
    <lineage>
        <taxon>Bacteria</taxon>
        <taxon>Bacillati</taxon>
        <taxon>Actinomycetota</taxon>
        <taxon>Actinomycetes</taxon>
        <taxon>Pseudonocardiales</taxon>
        <taxon>Pseudonocardiaceae</taxon>
        <taxon>Saccharomonospora</taxon>
    </lineage>
</organism>
<sequence>MDEPADLVAEQAQRWARLDPLLPPPEPPPEPGGGHTLVATVAGGGRVTGVLDARTVDGIEVWELRPFVGDHGAAGMEALLRAWRAELDRAPVPDGSLCSLRWPSRDARGVLPLLGHGLLPVLALGVRLGDAEREPQRPRRPAVPVRRAGPADTAALRRLAARPTARSEHFAVAVPHSADRCARTETWVAEGTSRDTVIGLVEFEATTSPRPWLPESGWGLIHRVSVEPESQGTGVGSALTGTAHDLLAGSGHTRTAVWYGSLNPVASVFWHRQGYRPLWTVWQCRPASALR</sequence>
<comment type="caution">
    <text evidence="2">The sequence shown here is derived from an EMBL/GenBank/DDBJ whole genome shotgun (WGS) entry which is preliminary data.</text>
</comment>
<name>A0A1V9A4E6_SACPI</name>
<dbReference type="Pfam" id="PF13508">
    <property type="entry name" value="Acetyltransf_7"/>
    <property type="match status" value="1"/>
</dbReference>
<dbReference type="InterPro" id="IPR000182">
    <property type="entry name" value="GNAT_dom"/>
</dbReference>
<dbReference type="InterPro" id="IPR016181">
    <property type="entry name" value="Acyl_CoA_acyltransferase"/>
</dbReference>
<protein>
    <recommendedName>
        <fullName evidence="1">N-acetyltransferase domain-containing protein</fullName>
    </recommendedName>
</protein>
<dbReference type="AlphaFoldDB" id="A0A1V9A4E6"/>
<evidence type="ECO:0000313" key="2">
    <source>
        <dbReference type="EMBL" id="OQO91951.1"/>
    </source>
</evidence>
<dbReference type="GO" id="GO:0016747">
    <property type="term" value="F:acyltransferase activity, transferring groups other than amino-acyl groups"/>
    <property type="evidence" value="ECO:0007669"/>
    <property type="project" value="InterPro"/>
</dbReference>
<dbReference type="STRING" id="1962155.B1813_06615"/>
<evidence type="ECO:0000313" key="3">
    <source>
        <dbReference type="Proteomes" id="UP000192591"/>
    </source>
</evidence>
<dbReference type="RefSeq" id="WP_081191089.1">
    <property type="nucleotide sequence ID" value="NZ_MWIH01000005.1"/>
</dbReference>
<dbReference type="Proteomes" id="UP000192591">
    <property type="component" value="Unassembled WGS sequence"/>
</dbReference>
<reference evidence="2 3" key="1">
    <citation type="submission" date="2017-02" db="EMBL/GenBank/DDBJ databases">
        <title>Draft genome of Saccharomonospora sp. 154.</title>
        <authorList>
            <person name="Alonso-Carmona G.S."/>
            <person name="De La Haba R."/>
            <person name="Vera-Gargallo B."/>
            <person name="Sandoval-Trujillo A.H."/>
            <person name="Ramirez-Duran N."/>
            <person name="Ventosa A."/>
        </authorList>
    </citation>
    <scope>NUCLEOTIDE SEQUENCE [LARGE SCALE GENOMIC DNA]</scope>
    <source>
        <strain evidence="2 3">LRS4.154</strain>
    </source>
</reference>
<gene>
    <name evidence="2" type="ORF">B1813_06615</name>
</gene>
<dbReference type="SUPFAM" id="SSF55729">
    <property type="entry name" value="Acyl-CoA N-acyltransferases (Nat)"/>
    <property type="match status" value="1"/>
</dbReference>
<feature type="domain" description="N-acetyltransferase" evidence="1">
    <location>
        <begin position="143"/>
        <end position="291"/>
    </location>
</feature>
<dbReference type="PROSITE" id="PS51186">
    <property type="entry name" value="GNAT"/>
    <property type="match status" value="1"/>
</dbReference>
<evidence type="ECO:0000259" key="1">
    <source>
        <dbReference type="PROSITE" id="PS51186"/>
    </source>
</evidence>
<accession>A0A1V9A4E6</accession>
<keyword evidence="3" id="KW-1185">Reference proteome</keyword>
<dbReference type="EMBL" id="MWIH01000005">
    <property type="protein sequence ID" value="OQO91951.1"/>
    <property type="molecule type" value="Genomic_DNA"/>
</dbReference>
<dbReference type="Gene3D" id="3.40.630.30">
    <property type="match status" value="1"/>
</dbReference>
<proteinExistence type="predicted"/>